<name>A0ABT1WJC1_9BURK</name>
<evidence type="ECO:0000313" key="2">
    <source>
        <dbReference type="EMBL" id="MCQ8897610.1"/>
    </source>
</evidence>
<dbReference type="Proteomes" id="UP001204142">
    <property type="component" value="Unassembled WGS sequence"/>
</dbReference>
<reference evidence="2 3" key="1">
    <citation type="submission" date="2022-07" db="EMBL/GenBank/DDBJ databases">
        <authorList>
            <person name="Xamxidin M."/>
            <person name="Wu M."/>
        </authorList>
    </citation>
    <scope>NUCLEOTIDE SEQUENCE [LARGE SCALE GENOMIC DNA]</scope>
    <source>
        <strain evidence="2 3">NBRC 111650</strain>
    </source>
</reference>
<proteinExistence type="predicted"/>
<keyword evidence="3" id="KW-1185">Reference proteome</keyword>
<protein>
    <submittedName>
        <fullName evidence="2">DUF3429 domain-containing protein</fullName>
    </submittedName>
</protein>
<feature type="transmembrane region" description="Helical" evidence="1">
    <location>
        <begin position="141"/>
        <end position="159"/>
    </location>
</feature>
<keyword evidence="1" id="KW-0812">Transmembrane</keyword>
<evidence type="ECO:0000256" key="1">
    <source>
        <dbReference type="SAM" id="Phobius"/>
    </source>
</evidence>
<comment type="caution">
    <text evidence="2">The sequence shown here is derived from an EMBL/GenBank/DDBJ whole genome shotgun (WGS) entry which is preliminary data.</text>
</comment>
<sequence length="160" mass="17535">MTDKTPSRWMDILGYAGLIPFWGLAVLTAIHHGTEAGADYAHINLLYALCIVSFLGAVHWGLALTQSNLQHPTYLAGLTPAEFETRSFVWGVTPSLLAWIAAAFSPTEATLWVLTGILALVWLVDQAMLKPLKGFTRYLRLRNHLTIGATLGLALTAWFA</sequence>
<keyword evidence="1" id="KW-1133">Transmembrane helix</keyword>
<keyword evidence="1" id="KW-0472">Membrane</keyword>
<dbReference type="InterPro" id="IPR021836">
    <property type="entry name" value="DUF3429"/>
</dbReference>
<evidence type="ECO:0000313" key="3">
    <source>
        <dbReference type="Proteomes" id="UP001204142"/>
    </source>
</evidence>
<organism evidence="2 3">
    <name type="scientific">Limnobacter humi</name>
    <dbReference type="NCBI Taxonomy" id="1778671"/>
    <lineage>
        <taxon>Bacteria</taxon>
        <taxon>Pseudomonadati</taxon>
        <taxon>Pseudomonadota</taxon>
        <taxon>Betaproteobacteria</taxon>
        <taxon>Burkholderiales</taxon>
        <taxon>Burkholderiaceae</taxon>
        <taxon>Limnobacter</taxon>
    </lineage>
</organism>
<feature type="transmembrane region" description="Helical" evidence="1">
    <location>
        <begin position="12"/>
        <end position="33"/>
    </location>
</feature>
<feature type="transmembrane region" description="Helical" evidence="1">
    <location>
        <begin position="45"/>
        <end position="66"/>
    </location>
</feature>
<accession>A0ABT1WJC1</accession>
<dbReference type="EMBL" id="JANIGO010000005">
    <property type="protein sequence ID" value="MCQ8897610.1"/>
    <property type="molecule type" value="Genomic_DNA"/>
</dbReference>
<dbReference type="PANTHER" id="PTHR15887">
    <property type="entry name" value="TRANSMEMBRANE PROTEIN 69"/>
    <property type="match status" value="1"/>
</dbReference>
<dbReference type="RefSeq" id="WP_256765413.1">
    <property type="nucleotide sequence ID" value="NZ_JANIGO010000005.1"/>
</dbReference>
<dbReference type="PANTHER" id="PTHR15887:SF1">
    <property type="entry name" value="TRANSMEMBRANE PROTEIN 69"/>
    <property type="match status" value="1"/>
</dbReference>
<dbReference type="Pfam" id="PF11911">
    <property type="entry name" value="DUF3429"/>
    <property type="match status" value="1"/>
</dbReference>
<gene>
    <name evidence="2" type="ORF">NQT62_14305</name>
</gene>